<evidence type="ECO:0000313" key="2">
    <source>
        <dbReference type="Proteomes" id="UP000323917"/>
    </source>
</evidence>
<organism evidence="1 2">
    <name type="scientific">Bythopirellula goksoeyrii</name>
    <dbReference type="NCBI Taxonomy" id="1400387"/>
    <lineage>
        <taxon>Bacteria</taxon>
        <taxon>Pseudomonadati</taxon>
        <taxon>Planctomycetota</taxon>
        <taxon>Planctomycetia</taxon>
        <taxon>Pirellulales</taxon>
        <taxon>Lacipirellulaceae</taxon>
        <taxon>Bythopirellula</taxon>
    </lineage>
</organism>
<dbReference type="InterPro" id="IPR013424">
    <property type="entry name" value="Ice-binding_C"/>
</dbReference>
<dbReference type="AlphaFoldDB" id="A0A5B9Q765"/>
<accession>A0A5B9Q765</accession>
<dbReference type="KEGG" id="bgok:Pr1d_05530"/>
<keyword evidence="2" id="KW-1185">Reference proteome</keyword>
<protein>
    <recommendedName>
        <fullName evidence="3">PEP-CTERM protein-sorting domain-containing protein</fullName>
    </recommendedName>
</protein>
<dbReference type="Proteomes" id="UP000323917">
    <property type="component" value="Chromosome"/>
</dbReference>
<sequence>MFRTLTMTLSSVVAVMSIGITEAVDQLIRHSAINTATVTSLGPNTGSGNPVAIVIVPGSPEVAAMFAGVSDPATAPTLLVETIGVPEPASAAMLMTAGAVACRLQRRSRGAVMDPLIALAFRLSVGSRVPQTG</sequence>
<dbReference type="EMBL" id="CP042913">
    <property type="protein sequence ID" value="QEG33292.1"/>
    <property type="molecule type" value="Genomic_DNA"/>
</dbReference>
<evidence type="ECO:0000313" key="1">
    <source>
        <dbReference type="EMBL" id="QEG33292.1"/>
    </source>
</evidence>
<reference evidence="1 2" key="1">
    <citation type="submission" date="2019-08" db="EMBL/GenBank/DDBJ databases">
        <title>Deep-cultivation of Planctomycetes and their phenomic and genomic characterization uncovers novel biology.</title>
        <authorList>
            <person name="Wiegand S."/>
            <person name="Jogler M."/>
            <person name="Boedeker C."/>
            <person name="Pinto D."/>
            <person name="Vollmers J."/>
            <person name="Rivas-Marin E."/>
            <person name="Kohn T."/>
            <person name="Peeters S.H."/>
            <person name="Heuer A."/>
            <person name="Rast P."/>
            <person name="Oberbeckmann S."/>
            <person name="Bunk B."/>
            <person name="Jeske O."/>
            <person name="Meyerdierks A."/>
            <person name="Storesund J.E."/>
            <person name="Kallscheuer N."/>
            <person name="Luecker S."/>
            <person name="Lage O.M."/>
            <person name="Pohl T."/>
            <person name="Merkel B.J."/>
            <person name="Hornburger P."/>
            <person name="Mueller R.-W."/>
            <person name="Bruemmer F."/>
            <person name="Labrenz M."/>
            <person name="Spormann A.M."/>
            <person name="Op den Camp H."/>
            <person name="Overmann J."/>
            <person name="Amann R."/>
            <person name="Jetten M.S.M."/>
            <person name="Mascher T."/>
            <person name="Medema M.H."/>
            <person name="Devos D.P."/>
            <person name="Kaster A.-K."/>
            <person name="Ovreas L."/>
            <person name="Rohde M."/>
            <person name="Galperin M.Y."/>
            <person name="Jogler C."/>
        </authorList>
    </citation>
    <scope>NUCLEOTIDE SEQUENCE [LARGE SCALE GENOMIC DNA]</scope>
    <source>
        <strain evidence="1 2">Pr1d</strain>
    </source>
</reference>
<proteinExistence type="predicted"/>
<evidence type="ECO:0008006" key="3">
    <source>
        <dbReference type="Google" id="ProtNLM"/>
    </source>
</evidence>
<gene>
    <name evidence="1" type="ORF">Pr1d_05530</name>
</gene>
<name>A0A5B9Q765_9BACT</name>
<dbReference type="NCBIfam" id="TIGR02595">
    <property type="entry name" value="PEP_CTERM"/>
    <property type="match status" value="1"/>
</dbReference>